<dbReference type="AlphaFoldDB" id="A0AAE0W8X5"/>
<evidence type="ECO:0000313" key="3">
    <source>
        <dbReference type="Proteomes" id="UP001195483"/>
    </source>
</evidence>
<sequence length="76" mass="8421">TLKHGIKAEVFMASRCYAKASNLIVDGYNFAVPKCCIENRAKATKTNCSKGLWLWYLSHAMSSMSVSLLYAAKKLS</sequence>
<keyword evidence="3" id="KW-1185">Reference proteome</keyword>
<evidence type="ECO:0000256" key="1">
    <source>
        <dbReference type="SAM" id="Phobius"/>
    </source>
</evidence>
<keyword evidence="1" id="KW-1133">Transmembrane helix</keyword>
<evidence type="ECO:0000313" key="2">
    <source>
        <dbReference type="EMBL" id="KAK3604590.1"/>
    </source>
</evidence>
<gene>
    <name evidence="2" type="ORF">CHS0354_005421</name>
</gene>
<protein>
    <submittedName>
        <fullName evidence="2">Uncharacterized protein</fullName>
    </submittedName>
</protein>
<feature type="non-terminal residue" evidence="2">
    <location>
        <position position="1"/>
    </location>
</feature>
<dbReference type="Proteomes" id="UP001195483">
    <property type="component" value="Unassembled WGS sequence"/>
</dbReference>
<reference evidence="2" key="1">
    <citation type="journal article" date="2021" name="Genome Biol. Evol.">
        <title>A High-Quality Reference Genome for a Parasitic Bivalve with Doubly Uniparental Inheritance (Bivalvia: Unionida).</title>
        <authorList>
            <person name="Smith C.H."/>
        </authorList>
    </citation>
    <scope>NUCLEOTIDE SEQUENCE</scope>
    <source>
        <strain evidence="2">CHS0354</strain>
    </source>
</reference>
<comment type="caution">
    <text evidence="2">The sequence shown here is derived from an EMBL/GenBank/DDBJ whole genome shotgun (WGS) entry which is preliminary data.</text>
</comment>
<name>A0AAE0W8X5_9BIVA</name>
<keyword evidence="1" id="KW-0812">Transmembrane</keyword>
<feature type="transmembrane region" description="Helical" evidence="1">
    <location>
        <begin position="53"/>
        <end position="72"/>
    </location>
</feature>
<accession>A0AAE0W8X5</accession>
<keyword evidence="1" id="KW-0472">Membrane</keyword>
<proteinExistence type="predicted"/>
<organism evidence="2 3">
    <name type="scientific">Potamilus streckersoni</name>
    <dbReference type="NCBI Taxonomy" id="2493646"/>
    <lineage>
        <taxon>Eukaryota</taxon>
        <taxon>Metazoa</taxon>
        <taxon>Spiralia</taxon>
        <taxon>Lophotrochozoa</taxon>
        <taxon>Mollusca</taxon>
        <taxon>Bivalvia</taxon>
        <taxon>Autobranchia</taxon>
        <taxon>Heteroconchia</taxon>
        <taxon>Palaeoheterodonta</taxon>
        <taxon>Unionida</taxon>
        <taxon>Unionoidea</taxon>
        <taxon>Unionidae</taxon>
        <taxon>Ambleminae</taxon>
        <taxon>Lampsilini</taxon>
        <taxon>Potamilus</taxon>
    </lineage>
</organism>
<reference evidence="2" key="2">
    <citation type="journal article" date="2021" name="Genome Biol. Evol.">
        <title>Developing a high-quality reference genome for a parasitic bivalve with doubly uniparental inheritance (Bivalvia: Unionida).</title>
        <authorList>
            <person name="Smith C.H."/>
        </authorList>
    </citation>
    <scope>NUCLEOTIDE SEQUENCE</scope>
    <source>
        <strain evidence="2">CHS0354</strain>
        <tissue evidence="2">Mantle</tissue>
    </source>
</reference>
<dbReference type="EMBL" id="JAEAOA010000381">
    <property type="protein sequence ID" value="KAK3604590.1"/>
    <property type="molecule type" value="Genomic_DNA"/>
</dbReference>
<reference evidence="2" key="3">
    <citation type="submission" date="2023-05" db="EMBL/GenBank/DDBJ databases">
        <authorList>
            <person name="Smith C.H."/>
        </authorList>
    </citation>
    <scope>NUCLEOTIDE SEQUENCE</scope>
    <source>
        <strain evidence="2">CHS0354</strain>
        <tissue evidence="2">Mantle</tissue>
    </source>
</reference>